<dbReference type="SUPFAM" id="SSF53756">
    <property type="entry name" value="UDP-Glycosyltransferase/glycogen phosphorylase"/>
    <property type="match status" value="1"/>
</dbReference>
<dbReference type="SUPFAM" id="SSF53448">
    <property type="entry name" value="Nucleotide-diphospho-sugar transferases"/>
    <property type="match status" value="1"/>
</dbReference>
<protein>
    <submittedName>
        <fullName evidence="1">Glycosyltransferase</fullName>
    </submittedName>
</protein>
<sequence>MAWATALTYSDTTRAVPQLEALAREHPGGEIGAALAAALLRLGAVARAAEVLAAVLRRNAIPWGDGRVELAQAIVAAGGGCGWLGCSGDELRLFLRGAGASPTELALWAGNHRLAPVWRPCADGGWAAPIPAGIPIGELLRTNLPLLGNPLDLTAIRRVEGFVEAVADGLRGWAWQPGAPEAPIRLQVSFDARVAGARLANGPQAVPHDAPTARPRSFAIPVADIPHGTRVVRVWGADGRDLAGSPLRLRPEARPVRGGRAKTPERDGRNGAAPVVLLVHTETHPVADAVLASLLKSGSPVIAVAGGIAPSATLREAARDQRLLLLRWRRPRGLAAAWNAAAACAPGRDVLATRGDLQLDASGLGALHATVAADSRIGVAAPLSNGWIRGGYPEADRAVALEPGRADEIAARAQRVASPPIETIARGGCLYIRRRCFDALGGFQDRGDEAANVVVEEFGRRASAAGWRSLIVPLVFVADLGVIGSTSLAQRALAAAGDHGLDSRYPERGKEADALATARHALDMDRLVQAVRGRPVTLIVTHNEGGGIERHVQERCAARARAGGADVLLRSGPDGTTATLELASEAAAPLCYKLPASRAALVQLLTRVGVGRIEFHHLRRHHRAVRDLPQQLQVPYDVVLHDYALLCPRANLVATSGRYCGEPDLAACERCAHEHELRPRIAPDGVAALRAESAATLRGAARIVAPSHDTVRRFGRYVPDLAIEVQAWEAPAGHPPAPTPAARRARVCVPGAINDAKGYEVLLDCVREAAARRLPLEFVVVGHTRDDAALLQAGAFVTGHYTEAERAALIAGQRAHVGFLPSVWPETWSYALSALWEAGLPVLCFDLGAQAERVRATGAGRCIPLGTPSQMINDVLNQLADSAKNLPNCGVNLTGA</sequence>
<proteinExistence type="predicted"/>
<dbReference type="Gene3D" id="3.90.550.10">
    <property type="entry name" value="Spore Coat Polysaccharide Biosynthesis Protein SpsA, Chain A"/>
    <property type="match status" value="1"/>
</dbReference>
<dbReference type="OrthoDB" id="9771846at2"/>
<dbReference type="RefSeq" id="WP_133291189.1">
    <property type="nucleotide sequence ID" value="NZ_SMSJ01000047.1"/>
</dbReference>
<dbReference type="GO" id="GO:0016740">
    <property type="term" value="F:transferase activity"/>
    <property type="evidence" value="ECO:0007669"/>
    <property type="project" value="UniProtKB-KW"/>
</dbReference>
<accession>A0A4R5QBP4</accession>
<dbReference type="InterPro" id="IPR029044">
    <property type="entry name" value="Nucleotide-diphossugar_trans"/>
</dbReference>
<reference evidence="1 2" key="1">
    <citation type="journal article" date="2016" name="J. Microbiol.">
        <title>Dankookia rubra gen. nov., sp. nov., an alphaproteobacterium isolated from sediment of a shallow stream.</title>
        <authorList>
            <person name="Kim W.H."/>
            <person name="Kim D.H."/>
            <person name="Kang K."/>
            <person name="Ahn T.Y."/>
        </authorList>
    </citation>
    <scope>NUCLEOTIDE SEQUENCE [LARGE SCALE GENOMIC DNA]</scope>
    <source>
        <strain evidence="1 2">JCM30602</strain>
    </source>
</reference>
<evidence type="ECO:0000313" key="2">
    <source>
        <dbReference type="Proteomes" id="UP000295096"/>
    </source>
</evidence>
<dbReference type="AlphaFoldDB" id="A0A4R5QBP4"/>
<keyword evidence="1" id="KW-0808">Transferase</keyword>
<dbReference type="EMBL" id="SMSJ01000047">
    <property type="protein sequence ID" value="TDH60009.1"/>
    <property type="molecule type" value="Genomic_DNA"/>
</dbReference>
<name>A0A4R5QBP4_9PROT</name>
<organism evidence="1 2">
    <name type="scientific">Dankookia rubra</name>
    <dbReference type="NCBI Taxonomy" id="1442381"/>
    <lineage>
        <taxon>Bacteria</taxon>
        <taxon>Pseudomonadati</taxon>
        <taxon>Pseudomonadota</taxon>
        <taxon>Alphaproteobacteria</taxon>
        <taxon>Acetobacterales</taxon>
        <taxon>Roseomonadaceae</taxon>
        <taxon>Dankookia</taxon>
    </lineage>
</organism>
<dbReference type="Pfam" id="PF13692">
    <property type="entry name" value="Glyco_trans_1_4"/>
    <property type="match status" value="1"/>
</dbReference>
<comment type="caution">
    <text evidence="1">The sequence shown here is derived from an EMBL/GenBank/DDBJ whole genome shotgun (WGS) entry which is preliminary data.</text>
</comment>
<dbReference type="Proteomes" id="UP000295096">
    <property type="component" value="Unassembled WGS sequence"/>
</dbReference>
<dbReference type="Gene3D" id="3.40.50.2000">
    <property type="entry name" value="Glycogen Phosphorylase B"/>
    <property type="match status" value="1"/>
</dbReference>
<evidence type="ECO:0000313" key="1">
    <source>
        <dbReference type="EMBL" id="TDH60009.1"/>
    </source>
</evidence>
<keyword evidence="2" id="KW-1185">Reference proteome</keyword>
<gene>
    <name evidence="1" type="ORF">E2C06_24350</name>
</gene>